<dbReference type="Proteomes" id="UP000680588">
    <property type="component" value="Chromosome"/>
</dbReference>
<feature type="domain" description="PglD N-terminal" evidence="5">
    <location>
        <begin position="4"/>
        <end position="80"/>
    </location>
</feature>
<feature type="site" description="Increases basicity of active site His" evidence="3">
    <location>
        <position position="139"/>
    </location>
</feature>
<dbReference type="GO" id="GO:0016740">
    <property type="term" value="F:transferase activity"/>
    <property type="evidence" value="ECO:0007669"/>
    <property type="project" value="UniProtKB-KW"/>
</dbReference>
<dbReference type="PROSITE" id="PS00101">
    <property type="entry name" value="HEXAPEP_TRANSFERASES"/>
    <property type="match status" value="1"/>
</dbReference>
<dbReference type="PANTHER" id="PTHR43300:SF7">
    <property type="entry name" value="UDP-N-ACETYLBACILLOSAMINE N-ACETYLTRANSFERASE"/>
    <property type="match status" value="1"/>
</dbReference>
<reference evidence="6" key="1">
    <citation type="submission" date="2021-06" db="EMBL/GenBank/DDBJ databases">
        <title>Novel species in genus Arthrobacter.</title>
        <authorList>
            <person name="Zhang G."/>
        </authorList>
    </citation>
    <scope>NUCLEOTIDE SEQUENCE</scope>
    <source>
        <strain evidence="6">Zg-ZUI122</strain>
    </source>
</reference>
<dbReference type="InterPro" id="IPR041561">
    <property type="entry name" value="PglD_N"/>
</dbReference>
<dbReference type="NCBIfam" id="TIGR03570">
    <property type="entry name" value="NeuD_NnaD"/>
    <property type="match status" value="1"/>
</dbReference>
<feature type="binding site" evidence="4">
    <location>
        <position position="68"/>
    </location>
    <ligand>
        <name>substrate</name>
    </ligand>
</feature>
<keyword evidence="2" id="KW-0677">Repeat</keyword>
<dbReference type="Gene3D" id="2.160.10.10">
    <property type="entry name" value="Hexapeptide repeat proteins"/>
    <property type="match status" value="1"/>
</dbReference>
<evidence type="ECO:0000256" key="3">
    <source>
        <dbReference type="PIRSR" id="PIRSR620019-1"/>
    </source>
</evidence>
<dbReference type="InterPro" id="IPR018357">
    <property type="entry name" value="Hexapep_transf_CS"/>
</dbReference>
<evidence type="ECO:0000259" key="5">
    <source>
        <dbReference type="Pfam" id="PF17836"/>
    </source>
</evidence>
<gene>
    <name evidence="6" type="ORF">KG104_07470</name>
</gene>
<dbReference type="RefSeq" id="WP_207346607.1">
    <property type="nucleotide sequence ID" value="NZ_CP076456.1"/>
</dbReference>
<evidence type="ECO:0000313" key="6">
    <source>
        <dbReference type="EMBL" id="QWQ37556.1"/>
    </source>
</evidence>
<evidence type="ECO:0000256" key="2">
    <source>
        <dbReference type="ARBA" id="ARBA00022737"/>
    </source>
</evidence>
<dbReference type="KEGG" id="asun:KG104_07470"/>
<organism evidence="6 7">
    <name type="scientific">Arthrobacter sunyaminii</name>
    <dbReference type="NCBI Taxonomy" id="2816859"/>
    <lineage>
        <taxon>Bacteria</taxon>
        <taxon>Bacillati</taxon>
        <taxon>Actinomycetota</taxon>
        <taxon>Actinomycetes</taxon>
        <taxon>Micrococcales</taxon>
        <taxon>Micrococcaceae</taxon>
        <taxon>Arthrobacter</taxon>
    </lineage>
</organism>
<dbReference type="InterPro" id="IPR050179">
    <property type="entry name" value="Trans_hexapeptide_repeat"/>
</dbReference>
<dbReference type="AlphaFoldDB" id="A0A975S841"/>
<evidence type="ECO:0000256" key="4">
    <source>
        <dbReference type="PIRSR" id="PIRSR620019-2"/>
    </source>
</evidence>
<keyword evidence="1" id="KW-0808">Transferase</keyword>
<dbReference type="Gene3D" id="3.40.50.20">
    <property type="match status" value="1"/>
</dbReference>
<feature type="active site" description="Proton acceptor" evidence="3">
    <location>
        <position position="138"/>
    </location>
</feature>
<sequence length="224" mass="22992">MTPLLLLGASGLAREVLALVEVTGSHRVMGILDDADQLRHTLIGETPVLGSLADAHSYPEAQLLVCIGSGQARRQAVSKLLDQGIEETRFATVIDPSIRVNPDCAIGPGSILLAGVVLTCSVTVGRHVVAMPNVTFTHDDVIEDFATLAAGTSLGGNVSIGSGAYLGMNSAVRQGVRVGPDAFLGMGAALLSDLPAGQTWVGVPARPLGVVSPNSRLQPAGEQS</sequence>
<dbReference type="Pfam" id="PF17836">
    <property type="entry name" value="PglD_N"/>
    <property type="match status" value="1"/>
</dbReference>
<accession>A0A975S841</accession>
<dbReference type="PANTHER" id="PTHR43300">
    <property type="entry name" value="ACETYLTRANSFERASE"/>
    <property type="match status" value="1"/>
</dbReference>
<proteinExistence type="predicted"/>
<evidence type="ECO:0000256" key="1">
    <source>
        <dbReference type="ARBA" id="ARBA00022679"/>
    </source>
</evidence>
<dbReference type="InterPro" id="IPR020019">
    <property type="entry name" value="AcTrfase_PglD-like"/>
</dbReference>
<evidence type="ECO:0000313" key="7">
    <source>
        <dbReference type="Proteomes" id="UP000680588"/>
    </source>
</evidence>
<protein>
    <submittedName>
        <fullName evidence="6">NeuD/PglB/VioB family sugar acetyltransferase</fullName>
    </submittedName>
</protein>
<dbReference type="InterPro" id="IPR011004">
    <property type="entry name" value="Trimer_LpxA-like_sf"/>
</dbReference>
<dbReference type="SUPFAM" id="SSF51161">
    <property type="entry name" value="Trimeric LpxA-like enzymes"/>
    <property type="match status" value="1"/>
</dbReference>
<name>A0A975S841_9MICC</name>
<dbReference type="CDD" id="cd03360">
    <property type="entry name" value="LbH_AT_putative"/>
    <property type="match status" value="1"/>
</dbReference>
<dbReference type="EMBL" id="CP076456">
    <property type="protein sequence ID" value="QWQ37556.1"/>
    <property type="molecule type" value="Genomic_DNA"/>
</dbReference>
<keyword evidence="7" id="KW-1185">Reference proteome</keyword>